<gene>
    <name evidence="2" type="ORF">EAH86_01405</name>
</gene>
<evidence type="ECO:0000313" key="3">
    <source>
        <dbReference type="Proteomes" id="UP000317722"/>
    </source>
</evidence>
<accession>A0A502D510</accession>
<dbReference type="CDD" id="cd00761">
    <property type="entry name" value="Glyco_tranf_GTA_type"/>
    <property type="match status" value="1"/>
</dbReference>
<dbReference type="PANTHER" id="PTHR22916">
    <property type="entry name" value="GLYCOSYLTRANSFERASE"/>
    <property type="match status" value="1"/>
</dbReference>
<dbReference type="Gene3D" id="3.90.550.10">
    <property type="entry name" value="Spore Coat Polysaccharide Biosynthesis Protein SpsA, Chain A"/>
    <property type="match status" value="1"/>
</dbReference>
<reference evidence="2 3" key="1">
    <citation type="journal article" date="2019" name="Environ. Microbiol.">
        <title>Species interactions and distinct microbial communities in high Arctic permafrost affected cryosols are associated with the CH4 and CO2 gas fluxes.</title>
        <authorList>
            <person name="Altshuler I."/>
            <person name="Hamel J."/>
            <person name="Turney S."/>
            <person name="Magnuson E."/>
            <person name="Levesque R."/>
            <person name="Greer C."/>
            <person name="Whyte L.G."/>
        </authorList>
    </citation>
    <scope>NUCLEOTIDE SEQUENCE [LARGE SCALE GENOMIC DNA]</scope>
    <source>
        <strain evidence="2 3">S9.3A</strain>
    </source>
</reference>
<dbReference type="PANTHER" id="PTHR22916:SF3">
    <property type="entry name" value="UDP-GLCNAC:BETAGAL BETA-1,3-N-ACETYLGLUCOSAMINYLTRANSFERASE-LIKE PROTEIN 1"/>
    <property type="match status" value="1"/>
</dbReference>
<dbReference type="EMBL" id="RCZM01000001">
    <property type="protein sequence ID" value="TPG19196.1"/>
    <property type="molecule type" value="Genomic_DNA"/>
</dbReference>
<sequence length="280" mass="30555">MSPRVSIVVPSYNNGSFIEATMESILAQTYTDFELVVADHSSTDDSWERLQRFTSDPRVRLLQTPAGGGAPANWERVTKEATGELVKLVCGDDLVYPTCLERQVEAMDSAEGIVMVASKRDLIDAHANVIVRSRGLAGLRGRVSGRAAARRTVVAGANIFGEPACVLMRRSALEAAGGWDDSHPYVIDEASYVNVLMQGDFYGIAEALAGFRLSAGQWSVHLAEEQSKQVLGFHHHLAAAQPGLLSRADLVRGDMLARGMAYTRRLAYLWVGRKMHAKPE</sequence>
<evidence type="ECO:0000259" key="1">
    <source>
        <dbReference type="Pfam" id="PF00535"/>
    </source>
</evidence>
<dbReference type="SUPFAM" id="SSF53448">
    <property type="entry name" value="Nucleotide-diphospho-sugar transferases"/>
    <property type="match status" value="1"/>
</dbReference>
<dbReference type="InterPro" id="IPR001173">
    <property type="entry name" value="Glyco_trans_2-like"/>
</dbReference>
<evidence type="ECO:0000313" key="2">
    <source>
        <dbReference type="EMBL" id="TPG19196.1"/>
    </source>
</evidence>
<dbReference type="OrthoDB" id="3177103at2"/>
<keyword evidence="3" id="KW-1185">Reference proteome</keyword>
<organism evidence="2 3">
    <name type="scientific">Pedococcus bigeumensis</name>
    <dbReference type="NCBI Taxonomy" id="433644"/>
    <lineage>
        <taxon>Bacteria</taxon>
        <taxon>Bacillati</taxon>
        <taxon>Actinomycetota</taxon>
        <taxon>Actinomycetes</taxon>
        <taxon>Micrococcales</taxon>
        <taxon>Intrasporangiaceae</taxon>
        <taxon>Pedococcus</taxon>
    </lineage>
</organism>
<comment type="caution">
    <text evidence="2">The sequence shown here is derived from an EMBL/GenBank/DDBJ whole genome shotgun (WGS) entry which is preliminary data.</text>
</comment>
<dbReference type="AlphaFoldDB" id="A0A502D510"/>
<dbReference type="Proteomes" id="UP000317722">
    <property type="component" value="Unassembled WGS sequence"/>
</dbReference>
<dbReference type="Pfam" id="PF00535">
    <property type="entry name" value="Glycos_transf_2"/>
    <property type="match status" value="1"/>
</dbReference>
<dbReference type="GO" id="GO:0016758">
    <property type="term" value="F:hexosyltransferase activity"/>
    <property type="evidence" value="ECO:0007669"/>
    <property type="project" value="UniProtKB-ARBA"/>
</dbReference>
<feature type="domain" description="Glycosyltransferase 2-like" evidence="1">
    <location>
        <begin position="6"/>
        <end position="174"/>
    </location>
</feature>
<proteinExistence type="predicted"/>
<dbReference type="InterPro" id="IPR029044">
    <property type="entry name" value="Nucleotide-diphossugar_trans"/>
</dbReference>
<dbReference type="RefSeq" id="WP_140736840.1">
    <property type="nucleotide sequence ID" value="NZ_RCZM01000001.1"/>
</dbReference>
<keyword evidence="2" id="KW-0808">Transferase</keyword>
<protein>
    <submittedName>
        <fullName evidence="2">Glycosyltransferase family 2 protein</fullName>
    </submittedName>
</protein>
<name>A0A502D510_9MICO</name>